<dbReference type="Gene3D" id="3.20.20.100">
    <property type="entry name" value="NADP-dependent oxidoreductase domain"/>
    <property type="match status" value="1"/>
</dbReference>
<organism evidence="3 4">
    <name type="scientific">Streptomyces acidiscabies</name>
    <dbReference type="NCBI Taxonomy" id="42234"/>
    <lineage>
        <taxon>Bacteria</taxon>
        <taxon>Bacillati</taxon>
        <taxon>Actinomycetota</taxon>
        <taxon>Actinomycetes</taxon>
        <taxon>Kitasatosporales</taxon>
        <taxon>Streptomycetaceae</taxon>
        <taxon>Streptomyces</taxon>
    </lineage>
</organism>
<dbReference type="CDD" id="cd19079">
    <property type="entry name" value="AKR_EcYajO-like"/>
    <property type="match status" value="1"/>
</dbReference>
<dbReference type="PANTHER" id="PTHR43364:SF4">
    <property type="entry name" value="NAD(P)-LINKED OXIDOREDUCTASE SUPERFAMILY PROTEIN"/>
    <property type="match status" value="1"/>
</dbReference>
<proteinExistence type="predicted"/>
<evidence type="ECO:0000313" key="4">
    <source>
        <dbReference type="Proteomes" id="UP000037151"/>
    </source>
</evidence>
<dbReference type="RefSeq" id="WP_050368893.1">
    <property type="nucleotide sequence ID" value="NZ_KQ257793.1"/>
</dbReference>
<dbReference type="InterPro" id="IPR020471">
    <property type="entry name" value="AKR"/>
</dbReference>
<reference evidence="4" key="1">
    <citation type="submission" date="2014-07" db="EMBL/GenBank/DDBJ databases">
        <title>Genome sequencing of plant-pathogenic Streptomyces species.</title>
        <authorList>
            <person name="Harrison J."/>
            <person name="Sapp M."/>
            <person name="Thwaites R."/>
            <person name="Studholme D.J."/>
        </authorList>
    </citation>
    <scope>NUCLEOTIDE SEQUENCE [LARGE SCALE GENOMIC DNA]</scope>
    <source>
        <strain evidence="4">NCPPB 4445</strain>
    </source>
</reference>
<evidence type="ECO:0000259" key="2">
    <source>
        <dbReference type="Pfam" id="PF00248"/>
    </source>
</evidence>
<name>A0A0L0KPS6_9ACTN</name>
<protein>
    <submittedName>
        <fullName evidence="3">Alcohol dehydrogenase</fullName>
    </submittedName>
</protein>
<dbReference type="InterPro" id="IPR050523">
    <property type="entry name" value="AKR_Detox_Biosynth"/>
</dbReference>
<dbReference type="PANTHER" id="PTHR43364">
    <property type="entry name" value="NADH-SPECIFIC METHYLGLYOXAL REDUCTASE-RELATED"/>
    <property type="match status" value="1"/>
</dbReference>
<gene>
    <name evidence="3" type="ORF">IQ63_00595</name>
</gene>
<evidence type="ECO:0000256" key="1">
    <source>
        <dbReference type="ARBA" id="ARBA00023002"/>
    </source>
</evidence>
<feature type="domain" description="NADP-dependent oxidoreductase" evidence="2">
    <location>
        <begin position="15"/>
        <end position="311"/>
    </location>
</feature>
<dbReference type="PATRIC" id="fig|42234.21.peg.125"/>
<keyword evidence="1" id="KW-0560">Oxidoreductase</keyword>
<dbReference type="Proteomes" id="UP000037151">
    <property type="component" value="Unassembled WGS sequence"/>
</dbReference>
<sequence>MQYVKLGSTGLDVSRICLGCMTYGLPDRGTHEWTLDEEASRPLIRQALDAGITFFDTANVYSDGTSEEIVGKALADFGVRDEIVLATKVHGRMRPGPNGGGLSRKAILTEIDHSLSRLGTDYVDLYQIHRFDPHTPVEETMEALHDVVKAGKARYIGASSMYAWQFAKMQHAAERGGWTRFVSMQNHYNLIYREEEREMLPLCADQGVGVIPWSPLARGRLTRDWDAATDRSATDNFGATLYQEGDRAIVEAVTRIAEARSVPRAQVALAWLLHQDTVTAPIIGASKPKHLEDAVAAVELELTDKEIEELETPYTPHPIAGH</sequence>
<dbReference type="FunFam" id="3.20.20.100:FF:000004">
    <property type="entry name" value="Oxidoreductase, aldo/keto reductase"/>
    <property type="match status" value="1"/>
</dbReference>
<dbReference type="EMBL" id="JPPY01000005">
    <property type="protein sequence ID" value="KND40192.1"/>
    <property type="molecule type" value="Genomic_DNA"/>
</dbReference>
<accession>A0A0L0KPS6</accession>
<dbReference type="OrthoDB" id="9768793at2"/>
<evidence type="ECO:0000313" key="3">
    <source>
        <dbReference type="EMBL" id="KND40192.1"/>
    </source>
</evidence>
<dbReference type="InterPro" id="IPR036812">
    <property type="entry name" value="NAD(P)_OxRdtase_dom_sf"/>
</dbReference>
<dbReference type="SUPFAM" id="SSF51430">
    <property type="entry name" value="NAD(P)-linked oxidoreductase"/>
    <property type="match status" value="1"/>
</dbReference>
<dbReference type="AlphaFoldDB" id="A0A0L0KPS6"/>
<dbReference type="GO" id="GO:0005829">
    <property type="term" value="C:cytosol"/>
    <property type="evidence" value="ECO:0007669"/>
    <property type="project" value="TreeGrafter"/>
</dbReference>
<dbReference type="GO" id="GO:0016491">
    <property type="term" value="F:oxidoreductase activity"/>
    <property type="evidence" value="ECO:0007669"/>
    <property type="project" value="UniProtKB-KW"/>
</dbReference>
<dbReference type="PRINTS" id="PR00069">
    <property type="entry name" value="ALDKETRDTASE"/>
</dbReference>
<dbReference type="InterPro" id="IPR023210">
    <property type="entry name" value="NADP_OxRdtase_dom"/>
</dbReference>
<dbReference type="Pfam" id="PF00248">
    <property type="entry name" value="Aldo_ket_red"/>
    <property type="match status" value="1"/>
</dbReference>
<comment type="caution">
    <text evidence="3">The sequence shown here is derived from an EMBL/GenBank/DDBJ whole genome shotgun (WGS) entry which is preliminary data.</text>
</comment>